<accession>A0A0J6FLR4</accession>
<feature type="compositionally biased region" description="Polar residues" evidence="1">
    <location>
        <begin position="67"/>
        <end position="76"/>
    </location>
</feature>
<reference evidence="2 3" key="1">
    <citation type="submission" date="2007-06" db="EMBL/GenBank/DDBJ databases">
        <title>The Genome Sequence of Coccidioides posadasii RMSCC_3488.</title>
        <authorList>
            <consortium name="Coccidioides Genome Resources Consortium"/>
            <consortium name="The Broad Institute Genome Sequencing Platform"/>
            <person name="Henn M.R."/>
            <person name="Sykes S."/>
            <person name="Young S."/>
            <person name="Jaffe D."/>
            <person name="Berlin A."/>
            <person name="Alvarez P."/>
            <person name="Butler J."/>
            <person name="Gnerre S."/>
            <person name="Grabherr M."/>
            <person name="Mauceli E."/>
            <person name="Brockman W."/>
            <person name="Kodira C."/>
            <person name="Alvarado L."/>
            <person name="Zeng Q."/>
            <person name="Crawford M."/>
            <person name="Antoine C."/>
            <person name="Devon K."/>
            <person name="Galgiani J."/>
            <person name="Orsborn K."/>
            <person name="Lewis M.L."/>
            <person name="Nusbaum C."/>
            <person name="Galagan J."/>
            <person name="Birren B."/>
        </authorList>
    </citation>
    <scope>NUCLEOTIDE SEQUENCE [LARGE SCALE GENOMIC DNA]</scope>
    <source>
        <strain evidence="2 3">RMSCC 3488</strain>
    </source>
</reference>
<sequence>MKVLGNPRYHCKYKRMRNRGTIPVKGGCYSYPLHMGLSLSPSLKLSWMHRSLPCNMAVTSRYDDGKISNSDSNQGLSPGKDPGPRTSFLHLSIRVNLNQVLFLGLGPTDHRENSFVPGLSQGMPREIKRAFRNMAHSELSHTEVRAR</sequence>
<proteinExistence type="predicted"/>
<name>A0A0J6FLR4_COCPO</name>
<evidence type="ECO:0000313" key="3">
    <source>
        <dbReference type="Proteomes" id="UP000054567"/>
    </source>
</evidence>
<feature type="region of interest" description="Disordered" evidence="1">
    <location>
        <begin position="65"/>
        <end position="84"/>
    </location>
</feature>
<dbReference type="EMBL" id="DS268112">
    <property type="protein sequence ID" value="KMM69814.1"/>
    <property type="molecule type" value="Genomic_DNA"/>
</dbReference>
<protein>
    <submittedName>
        <fullName evidence="2">Uncharacterized protein</fullName>
    </submittedName>
</protein>
<evidence type="ECO:0000313" key="2">
    <source>
        <dbReference type="EMBL" id="KMM69814.1"/>
    </source>
</evidence>
<reference evidence="3" key="3">
    <citation type="journal article" date="2010" name="Genome Res.">
        <title>Population genomic sequencing of Coccidioides fungi reveals recent hybridization and transposon control.</title>
        <authorList>
            <person name="Neafsey D.E."/>
            <person name="Barker B.M."/>
            <person name="Sharpton T.J."/>
            <person name="Stajich J.E."/>
            <person name="Park D.J."/>
            <person name="Whiston E."/>
            <person name="Hung C.-Y."/>
            <person name="McMahan C."/>
            <person name="White J."/>
            <person name="Sykes S."/>
            <person name="Heiman D."/>
            <person name="Young S."/>
            <person name="Zeng Q."/>
            <person name="Abouelleil A."/>
            <person name="Aftuck L."/>
            <person name="Bessette D."/>
            <person name="Brown A."/>
            <person name="FitzGerald M."/>
            <person name="Lui A."/>
            <person name="Macdonald J.P."/>
            <person name="Priest M."/>
            <person name="Orbach M.J."/>
            <person name="Galgiani J.N."/>
            <person name="Kirkland T.N."/>
            <person name="Cole G.T."/>
            <person name="Birren B.W."/>
            <person name="Henn M.R."/>
            <person name="Taylor J.W."/>
            <person name="Rounsley S.D."/>
        </authorList>
    </citation>
    <scope>NUCLEOTIDE SEQUENCE [LARGE SCALE GENOMIC DNA]</scope>
    <source>
        <strain evidence="3">RMSCC 3488</strain>
    </source>
</reference>
<organism evidence="2 3">
    <name type="scientific">Coccidioides posadasii RMSCC 3488</name>
    <dbReference type="NCBI Taxonomy" id="454284"/>
    <lineage>
        <taxon>Eukaryota</taxon>
        <taxon>Fungi</taxon>
        <taxon>Dikarya</taxon>
        <taxon>Ascomycota</taxon>
        <taxon>Pezizomycotina</taxon>
        <taxon>Eurotiomycetes</taxon>
        <taxon>Eurotiomycetidae</taxon>
        <taxon>Onygenales</taxon>
        <taxon>Onygenaceae</taxon>
        <taxon>Coccidioides</taxon>
    </lineage>
</organism>
<dbReference type="VEuPathDB" id="FungiDB:CPAG_06127"/>
<evidence type="ECO:0000256" key="1">
    <source>
        <dbReference type="SAM" id="MobiDB-lite"/>
    </source>
</evidence>
<reference evidence="3" key="2">
    <citation type="journal article" date="2009" name="Genome Res.">
        <title>Comparative genomic analyses of the human fungal pathogens Coccidioides and their relatives.</title>
        <authorList>
            <person name="Sharpton T.J."/>
            <person name="Stajich J.E."/>
            <person name="Rounsley S.D."/>
            <person name="Gardner M.J."/>
            <person name="Wortman J.R."/>
            <person name="Jordar V.S."/>
            <person name="Maiti R."/>
            <person name="Kodira C.D."/>
            <person name="Neafsey D.E."/>
            <person name="Zeng Q."/>
            <person name="Hung C.-Y."/>
            <person name="McMahan C."/>
            <person name="Muszewska A."/>
            <person name="Grynberg M."/>
            <person name="Mandel M.A."/>
            <person name="Kellner E.M."/>
            <person name="Barker B.M."/>
            <person name="Galgiani J.N."/>
            <person name="Orbach M.J."/>
            <person name="Kirkland T.N."/>
            <person name="Cole G.T."/>
            <person name="Henn M.R."/>
            <person name="Birren B.W."/>
            <person name="Taylor J.W."/>
        </authorList>
    </citation>
    <scope>NUCLEOTIDE SEQUENCE [LARGE SCALE GENOMIC DNA]</scope>
    <source>
        <strain evidence="3">RMSCC 3488</strain>
    </source>
</reference>
<dbReference type="AlphaFoldDB" id="A0A0J6FLR4"/>
<gene>
    <name evidence="2" type="ORF">CPAG_06127</name>
</gene>
<dbReference type="Proteomes" id="UP000054567">
    <property type="component" value="Unassembled WGS sequence"/>
</dbReference>